<evidence type="ECO:0000256" key="4">
    <source>
        <dbReference type="ARBA" id="ARBA00022723"/>
    </source>
</evidence>
<dbReference type="InterPro" id="IPR006330">
    <property type="entry name" value="Ado/ade_deaminase"/>
</dbReference>
<keyword evidence="4" id="KW-0479">Metal-binding</keyword>
<evidence type="ECO:0000256" key="3">
    <source>
        <dbReference type="ARBA" id="ARBA00012784"/>
    </source>
</evidence>
<organism evidence="8 9">
    <name type="scientific">Candidatus Roizmanbacteria bacterium CG09_land_8_20_14_0_10_41_9</name>
    <dbReference type="NCBI Taxonomy" id="1974850"/>
    <lineage>
        <taxon>Bacteria</taxon>
        <taxon>Candidatus Roizmaniibacteriota</taxon>
    </lineage>
</organism>
<comment type="caution">
    <text evidence="8">The sequence shown here is derived from an EMBL/GenBank/DDBJ whole genome shotgun (WGS) entry which is preliminary data.</text>
</comment>
<sequence length="252" mass="28465">YAIEKAVHHAISNAYRKANITTLEIRFNPMLRNKGGEQDLDKIIFSALVGMKRACLEYPVKAGIILMMDRRFNKRKNEIIAKKAVRFKQDGVIGIDLAGPIDNDFKIDDIVQPVELAKASGIKVTIHTGEITPSKEIWEVMEKLNPDRIGHGIRAVDDIKLLDVISKKGIVLELCPTSNLRTCAVKDMREIESIIRTLKKHSVAFTINSDGPEFLQTDVKRELELLLQNRILDRQGVLSIIRFARKASFIPL</sequence>
<comment type="similarity">
    <text evidence="2">Belongs to the metallo-dependent hydrolases superfamily. Adenosine and AMP deaminases family.</text>
</comment>
<dbReference type="Gene3D" id="3.20.20.140">
    <property type="entry name" value="Metal-dependent hydrolases"/>
    <property type="match status" value="1"/>
</dbReference>
<dbReference type="GO" id="GO:0046872">
    <property type="term" value="F:metal ion binding"/>
    <property type="evidence" value="ECO:0007669"/>
    <property type="project" value="UniProtKB-KW"/>
</dbReference>
<evidence type="ECO:0000259" key="7">
    <source>
        <dbReference type="Pfam" id="PF00962"/>
    </source>
</evidence>
<dbReference type="PANTHER" id="PTHR11409">
    <property type="entry name" value="ADENOSINE DEAMINASE"/>
    <property type="match status" value="1"/>
</dbReference>
<dbReference type="GO" id="GO:0005829">
    <property type="term" value="C:cytosol"/>
    <property type="evidence" value="ECO:0007669"/>
    <property type="project" value="TreeGrafter"/>
</dbReference>
<evidence type="ECO:0000256" key="1">
    <source>
        <dbReference type="ARBA" id="ARBA00001947"/>
    </source>
</evidence>
<reference evidence="9" key="1">
    <citation type="submission" date="2017-09" db="EMBL/GenBank/DDBJ databases">
        <title>Depth-based differentiation of microbial function through sediment-hosted aquifers and enrichment of novel symbionts in the deep terrestrial subsurface.</title>
        <authorList>
            <person name="Probst A.J."/>
            <person name="Ladd B."/>
            <person name="Jarett J.K."/>
            <person name="Geller-Mcgrath D.E."/>
            <person name="Sieber C.M.K."/>
            <person name="Emerson J.B."/>
            <person name="Anantharaman K."/>
            <person name="Thomas B.C."/>
            <person name="Malmstrom R."/>
            <person name="Stieglmeier M."/>
            <person name="Klingl A."/>
            <person name="Woyke T."/>
            <person name="Ryan C.M."/>
            <person name="Banfield J.F."/>
        </authorList>
    </citation>
    <scope>NUCLEOTIDE SEQUENCE [LARGE SCALE GENOMIC DNA]</scope>
</reference>
<proteinExistence type="inferred from homology"/>
<gene>
    <name evidence="8" type="ORF">COT62_02370</name>
</gene>
<feature type="domain" description="Adenosine deaminase" evidence="7">
    <location>
        <begin position="13"/>
        <end position="251"/>
    </location>
</feature>
<keyword evidence="5" id="KW-0378">Hydrolase</keyword>
<dbReference type="EMBL" id="PEZG01000055">
    <property type="protein sequence ID" value="PIS15680.1"/>
    <property type="molecule type" value="Genomic_DNA"/>
</dbReference>
<dbReference type="GO" id="GO:0043103">
    <property type="term" value="P:hypoxanthine salvage"/>
    <property type="evidence" value="ECO:0007669"/>
    <property type="project" value="TreeGrafter"/>
</dbReference>
<evidence type="ECO:0000313" key="8">
    <source>
        <dbReference type="EMBL" id="PIS15680.1"/>
    </source>
</evidence>
<evidence type="ECO:0000256" key="5">
    <source>
        <dbReference type="ARBA" id="ARBA00022801"/>
    </source>
</evidence>
<accession>A0A2H0WSN8</accession>
<evidence type="ECO:0000313" key="9">
    <source>
        <dbReference type="Proteomes" id="UP000231198"/>
    </source>
</evidence>
<dbReference type="GO" id="GO:0004000">
    <property type="term" value="F:adenosine deaminase activity"/>
    <property type="evidence" value="ECO:0007669"/>
    <property type="project" value="TreeGrafter"/>
</dbReference>
<evidence type="ECO:0000256" key="6">
    <source>
        <dbReference type="ARBA" id="ARBA00022833"/>
    </source>
</evidence>
<comment type="cofactor">
    <cofactor evidence="1">
        <name>Zn(2+)</name>
        <dbReference type="ChEBI" id="CHEBI:29105"/>
    </cofactor>
</comment>
<dbReference type="PANTHER" id="PTHR11409:SF43">
    <property type="entry name" value="ADENOSINE DEAMINASE"/>
    <property type="match status" value="1"/>
</dbReference>
<dbReference type="GO" id="GO:0006154">
    <property type="term" value="P:adenosine catabolic process"/>
    <property type="evidence" value="ECO:0007669"/>
    <property type="project" value="TreeGrafter"/>
</dbReference>
<dbReference type="Pfam" id="PF00962">
    <property type="entry name" value="A_deaminase"/>
    <property type="match status" value="1"/>
</dbReference>
<dbReference type="InterPro" id="IPR032466">
    <property type="entry name" value="Metal_Hydrolase"/>
</dbReference>
<dbReference type="Proteomes" id="UP000231198">
    <property type="component" value="Unassembled WGS sequence"/>
</dbReference>
<dbReference type="GO" id="GO:0046103">
    <property type="term" value="P:inosine biosynthetic process"/>
    <property type="evidence" value="ECO:0007669"/>
    <property type="project" value="TreeGrafter"/>
</dbReference>
<dbReference type="EC" id="3.5.4.4" evidence="3"/>
<dbReference type="InterPro" id="IPR001365">
    <property type="entry name" value="A_deaminase_dom"/>
</dbReference>
<feature type="non-terminal residue" evidence="8">
    <location>
        <position position="1"/>
    </location>
</feature>
<dbReference type="AlphaFoldDB" id="A0A2H0WSN8"/>
<name>A0A2H0WSN8_9BACT</name>
<dbReference type="SUPFAM" id="SSF51556">
    <property type="entry name" value="Metallo-dependent hydrolases"/>
    <property type="match status" value="1"/>
</dbReference>
<protein>
    <recommendedName>
        <fullName evidence="3">adenosine deaminase</fullName>
        <ecNumber evidence="3">3.5.4.4</ecNumber>
    </recommendedName>
</protein>
<evidence type="ECO:0000256" key="2">
    <source>
        <dbReference type="ARBA" id="ARBA00006676"/>
    </source>
</evidence>
<keyword evidence="6" id="KW-0862">Zinc</keyword>